<organism evidence="1 2">
    <name type="scientific">Clitoria ternatea</name>
    <name type="common">Butterfly pea</name>
    <dbReference type="NCBI Taxonomy" id="43366"/>
    <lineage>
        <taxon>Eukaryota</taxon>
        <taxon>Viridiplantae</taxon>
        <taxon>Streptophyta</taxon>
        <taxon>Embryophyta</taxon>
        <taxon>Tracheophyta</taxon>
        <taxon>Spermatophyta</taxon>
        <taxon>Magnoliopsida</taxon>
        <taxon>eudicotyledons</taxon>
        <taxon>Gunneridae</taxon>
        <taxon>Pentapetalae</taxon>
        <taxon>rosids</taxon>
        <taxon>fabids</taxon>
        <taxon>Fabales</taxon>
        <taxon>Fabaceae</taxon>
        <taxon>Papilionoideae</taxon>
        <taxon>50 kb inversion clade</taxon>
        <taxon>NPAAA clade</taxon>
        <taxon>indigoferoid/millettioid clade</taxon>
        <taxon>Phaseoleae</taxon>
        <taxon>Clitoria</taxon>
    </lineage>
</organism>
<proteinExistence type="predicted"/>
<gene>
    <name evidence="1" type="ORF">RJT34_07700</name>
</gene>
<dbReference type="AlphaFoldDB" id="A0AAN9K5E9"/>
<comment type="caution">
    <text evidence="1">The sequence shown here is derived from an EMBL/GenBank/DDBJ whole genome shotgun (WGS) entry which is preliminary data.</text>
</comment>
<sequence>MVVVKLSPSVHRAPVHRALYRAVVKLPLSWWSSSSSLTRDGLRRASSLTLVFLLLNTGMALWDSGL</sequence>
<reference evidence="1 2" key="1">
    <citation type="submission" date="2024-01" db="EMBL/GenBank/DDBJ databases">
        <title>The genomes of 5 underutilized Papilionoideae crops provide insights into root nodulation and disease resistance.</title>
        <authorList>
            <person name="Yuan L."/>
        </authorList>
    </citation>
    <scope>NUCLEOTIDE SEQUENCE [LARGE SCALE GENOMIC DNA]</scope>
    <source>
        <strain evidence="1">LY-2023</strain>
        <tissue evidence="1">Leaf</tissue>
    </source>
</reference>
<keyword evidence="2" id="KW-1185">Reference proteome</keyword>
<protein>
    <submittedName>
        <fullName evidence="1">Uncharacterized protein</fullName>
    </submittedName>
</protein>
<dbReference type="Proteomes" id="UP001359559">
    <property type="component" value="Unassembled WGS sequence"/>
</dbReference>
<name>A0AAN9K5E9_CLITE</name>
<evidence type="ECO:0000313" key="1">
    <source>
        <dbReference type="EMBL" id="KAK7310286.1"/>
    </source>
</evidence>
<evidence type="ECO:0000313" key="2">
    <source>
        <dbReference type="Proteomes" id="UP001359559"/>
    </source>
</evidence>
<dbReference type="EMBL" id="JAYKXN010000002">
    <property type="protein sequence ID" value="KAK7310286.1"/>
    <property type="molecule type" value="Genomic_DNA"/>
</dbReference>
<accession>A0AAN9K5E9</accession>